<reference evidence="1" key="1">
    <citation type="journal article" date="2024" name="BMC Genomics">
        <title>Functional annotation of a divergent genome using sequence and structure-based similarity.</title>
        <authorList>
            <person name="Svedberg D."/>
            <person name="Winiger R.R."/>
            <person name="Berg A."/>
            <person name="Sharma H."/>
            <person name="Tellgren-Roth C."/>
            <person name="Debrunner-Vossbrinck B.A."/>
            <person name="Vossbrinck C.R."/>
            <person name="Barandun J."/>
        </authorList>
    </citation>
    <scope>NUCLEOTIDE SEQUENCE</scope>
    <source>
        <strain evidence="1">Illinois isolate</strain>
    </source>
</reference>
<dbReference type="AlphaFoldDB" id="A0AAX4JFS7"/>
<dbReference type="Proteomes" id="UP001334084">
    <property type="component" value="Chromosome 11"/>
</dbReference>
<sequence length="354" mass="42842">MKELINILSNNTESDNFYYIIEHNSSLPYAFSKIQKYLQDKTNYNMKIGEYIKNNKYSEQLRHLKSLEYVNDKIYPLDKFFEKFFINFFIVTRNHFHFFKLDVRNINIDIFFINEIKKECKYNAEEINLYVKFFDLYNFYEIRRKSDFNTSETKYKTNELISIEYKDYKVIFNYMNYKTVFASNEDPNRSKGDYLIGTYVLADFYRIVEYLFETQKKQFVGLEFFFQLMKENDKVKYIINRILNKKDSAIGIIFSHIFFKSSLLDRTEIEDFNIYGLDIIKIIEDFITNTRNETTLLMKHCLFIETAEIINDNAFLEDSIFKIIKNLSGQESSHNAILDLMKLFEDLEKKKKFY</sequence>
<proteinExistence type="predicted"/>
<evidence type="ECO:0000313" key="2">
    <source>
        <dbReference type="Proteomes" id="UP001334084"/>
    </source>
</evidence>
<dbReference type="GeneID" id="90542681"/>
<organism evidence="1 2">
    <name type="scientific">Vairimorpha necatrix</name>
    <dbReference type="NCBI Taxonomy" id="6039"/>
    <lineage>
        <taxon>Eukaryota</taxon>
        <taxon>Fungi</taxon>
        <taxon>Fungi incertae sedis</taxon>
        <taxon>Microsporidia</taxon>
        <taxon>Nosematidae</taxon>
        <taxon>Vairimorpha</taxon>
    </lineage>
</organism>
<accession>A0AAX4JFS7</accession>
<gene>
    <name evidence="1" type="ORF">VNE69_11007</name>
</gene>
<dbReference type="EMBL" id="CP142736">
    <property type="protein sequence ID" value="WUR04835.1"/>
    <property type="molecule type" value="Genomic_DNA"/>
</dbReference>
<protein>
    <submittedName>
        <fullName evidence="1">Uncharacterized protein</fullName>
    </submittedName>
</protein>
<dbReference type="KEGG" id="vnx:VNE69_11007"/>
<name>A0AAX4JFS7_9MICR</name>
<keyword evidence="2" id="KW-1185">Reference proteome</keyword>
<dbReference type="RefSeq" id="XP_065330980.1">
    <property type="nucleotide sequence ID" value="XM_065474908.1"/>
</dbReference>
<evidence type="ECO:0000313" key="1">
    <source>
        <dbReference type="EMBL" id="WUR04835.1"/>
    </source>
</evidence>